<dbReference type="Proteomes" id="UP001241758">
    <property type="component" value="Unassembled WGS sequence"/>
</dbReference>
<name>A0ABT6WY91_9ACTN</name>
<gene>
    <name evidence="3" type="ORF">QLQ12_39615</name>
</gene>
<dbReference type="Gene3D" id="3.30.70.100">
    <property type="match status" value="1"/>
</dbReference>
<dbReference type="InterPro" id="IPR007138">
    <property type="entry name" value="ABM_dom"/>
</dbReference>
<comment type="caution">
    <text evidence="3">The sequence shown here is derived from an EMBL/GenBank/DDBJ whole genome shotgun (WGS) entry which is preliminary data.</text>
</comment>
<organism evidence="3 4">
    <name type="scientific">Actinoplanes sandaracinus</name>
    <dbReference type="NCBI Taxonomy" id="3045177"/>
    <lineage>
        <taxon>Bacteria</taxon>
        <taxon>Bacillati</taxon>
        <taxon>Actinomycetota</taxon>
        <taxon>Actinomycetes</taxon>
        <taxon>Micromonosporales</taxon>
        <taxon>Micromonosporaceae</taxon>
        <taxon>Actinoplanes</taxon>
    </lineage>
</organism>
<sequence length="106" mass="11780">MRESREPDRRRPAAGQGRTGQELREALTALVPPTVSEPGCITYDLHVQVDDPASFHFHEVWRSRQDHAANLAAPHLQDFLARAGDLLDGEIQAAFLRRLTPVSQGS</sequence>
<accession>A0ABT6WY91</accession>
<evidence type="ECO:0000313" key="4">
    <source>
        <dbReference type="Proteomes" id="UP001241758"/>
    </source>
</evidence>
<keyword evidence="4" id="KW-1185">Reference proteome</keyword>
<keyword evidence="3" id="KW-0503">Monooxygenase</keyword>
<evidence type="ECO:0000313" key="3">
    <source>
        <dbReference type="EMBL" id="MDI6104717.1"/>
    </source>
</evidence>
<keyword evidence="3" id="KW-0560">Oxidoreductase</keyword>
<dbReference type="InterPro" id="IPR050744">
    <property type="entry name" value="AI-2_Isomerase_LsrG"/>
</dbReference>
<feature type="domain" description="ABM" evidence="2">
    <location>
        <begin position="4"/>
        <end position="95"/>
    </location>
</feature>
<dbReference type="PROSITE" id="PS51725">
    <property type="entry name" value="ABM"/>
    <property type="match status" value="1"/>
</dbReference>
<dbReference type="PANTHER" id="PTHR33336">
    <property type="entry name" value="QUINOL MONOOXYGENASE YGIN-RELATED"/>
    <property type="match status" value="1"/>
</dbReference>
<reference evidence="3 4" key="1">
    <citation type="submission" date="2023-05" db="EMBL/GenBank/DDBJ databases">
        <title>Actinoplanes sp. NEAU-A12 genome sequencing.</title>
        <authorList>
            <person name="Wang Z.-S."/>
        </authorList>
    </citation>
    <scope>NUCLEOTIDE SEQUENCE [LARGE SCALE GENOMIC DNA]</scope>
    <source>
        <strain evidence="3 4">NEAU-A12</strain>
    </source>
</reference>
<evidence type="ECO:0000256" key="1">
    <source>
        <dbReference type="SAM" id="MobiDB-lite"/>
    </source>
</evidence>
<feature type="region of interest" description="Disordered" evidence="1">
    <location>
        <begin position="1"/>
        <end position="22"/>
    </location>
</feature>
<protein>
    <submittedName>
        <fullName evidence="3">Quinol monooxygenase</fullName>
        <ecNumber evidence="3">1.-.-.-</ecNumber>
    </submittedName>
</protein>
<dbReference type="GO" id="GO:0004497">
    <property type="term" value="F:monooxygenase activity"/>
    <property type="evidence" value="ECO:0007669"/>
    <property type="project" value="UniProtKB-KW"/>
</dbReference>
<dbReference type="Pfam" id="PF03992">
    <property type="entry name" value="ABM"/>
    <property type="match status" value="1"/>
</dbReference>
<evidence type="ECO:0000259" key="2">
    <source>
        <dbReference type="PROSITE" id="PS51725"/>
    </source>
</evidence>
<dbReference type="SUPFAM" id="SSF54909">
    <property type="entry name" value="Dimeric alpha+beta barrel"/>
    <property type="match status" value="1"/>
</dbReference>
<dbReference type="EC" id="1.-.-.-" evidence="3"/>
<dbReference type="PANTHER" id="PTHR33336:SF3">
    <property type="entry name" value="ABM DOMAIN-CONTAINING PROTEIN"/>
    <property type="match status" value="1"/>
</dbReference>
<dbReference type="InterPro" id="IPR011008">
    <property type="entry name" value="Dimeric_a/b-barrel"/>
</dbReference>
<proteinExistence type="predicted"/>
<feature type="compositionally biased region" description="Basic and acidic residues" evidence="1">
    <location>
        <begin position="1"/>
        <end position="11"/>
    </location>
</feature>
<dbReference type="EMBL" id="JASCTH010000036">
    <property type="protein sequence ID" value="MDI6104717.1"/>
    <property type="molecule type" value="Genomic_DNA"/>
</dbReference>
<dbReference type="RefSeq" id="WP_282766172.1">
    <property type="nucleotide sequence ID" value="NZ_JASCTH010000036.1"/>
</dbReference>